<evidence type="ECO:0000313" key="2">
    <source>
        <dbReference type="Proteomes" id="UP001063368"/>
    </source>
</evidence>
<dbReference type="PANTHER" id="PTHR36439">
    <property type="entry name" value="BLL4334 PROTEIN"/>
    <property type="match status" value="1"/>
</dbReference>
<reference evidence="1" key="1">
    <citation type="submission" date="2022-09" db="EMBL/GenBank/DDBJ databases">
        <authorList>
            <person name="Li D."/>
            <person name="Cheng J."/>
            <person name="Li Y."/>
        </authorList>
    </citation>
    <scope>NUCLEOTIDE SEQUENCE</scope>
    <source>
        <strain evidence="1">DL</strain>
    </source>
</reference>
<dbReference type="Gene3D" id="3.30.70.1280">
    <property type="entry name" value="SP0830-like domains"/>
    <property type="match status" value="1"/>
</dbReference>
<keyword evidence="2" id="KW-1185">Reference proteome</keyword>
<protein>
    <submittedName>
        <fullName evidence="1">DUF1697 domain-containing protein</fullName>
    </submittedName>
</protein>
<organism evidence="1 2">
    <name type="scientific">Arthrobacter koreensis</name>
    <dbReference type="NCBI Taxonomy" id="199136"/>
    <lineage>
        <taxon>Bacteria</taxon>
        <taxon>Bacillati</taxon>
        <taxon>Actinomycetota</taxon>
        <taxon>Actinomycetes</taxon>
        <taxon>Micrococcales</taxon>
        <taxon>Micrococcaceae</taxon>
        <taxon>Arthrobacter</taxon>
    </lineage>
</organism>
<dbReference type="SUPFAM" id="SSF160379">
    <property type="entry name" value="SP0830-like"/>
    <property type="match status" value="1"/>
</dbReference>
<evidence type="ECO:0000313" key="1">
    <source>
        <dbReference type="EMBL" id="UYB35011.1"/>
    </source>
</evidence>
<dbReference type="Pfam" id="PF08002">
    <property type="entry name" value="DUF1697"/>
    <property type="match status" value="1"/>
</dbReference>
<name>A0ABY6FP85_9MICC</name>
<dbReference type="EMBL" id="CP106856">
    <property type="protein sequence ID" value="UYB35011.1"/>
    <property type="molecule type" value="Genomic_DNA"/>
</dbReference>
<sequence length="179" mass="19030">MNEAAGARYAILLRGVNVGGVTVKMADLRNVLEGLGLEHVRTLLASGNAVATSGWDRAEIKVRVEEALRSAFGYDAWVIVLSVPRVAELAAAVPYAPGNPEVHAYVTFSSDPVVLDELTDRAEAAGAEQVRLGPEAVAWTADKGSTLESPFAKEAAKPRYKSATTTRNLRTLQKIAAAE</sequence>
<proteinExistence type="predicted"/>
<dbReference type="PANTHER" id="PTHR36439:SF1">
    <property type="entry name" value="DUF1697 DOMAIN-CONTAINING PROTEIN"/>
    <property type="match status" value="1"/>
</dbReference>
<dbReference type="InterPro" id="IPR012545">
    <property type="entry name" value="DUF1697"/>
</dbReference>
<dbReference type="RefSeq" id="WP_263127075.1">
    <property type="nucleotide sequence ID" value="NZ_CP106856.1"/>
</dbReference>
<dbReference type="Proteomes" id="UP001063368">
    <property type="component" value="Chromosome"/>
</dbReference>
<accession>A0ABY6FP85</accession>
<dbReference type="PIRSF" id="PIRSF008502">
    <property type="entry name" value="UCP008502"/>
    <property type="match status" value="1"/>
</dbReference>
<gene>
    <name evidence="1" type="ORF">N9A08_10195</name>
</gene>